<name>A0A8X6FSA8_TRICU</name>
<evidence type="ECO:0000313" key="1">
    <source>
        <dbReference type="EMBL" id="GFQ88225.1"/>
    </source>
</evidence>
<reference evidence="1" key="1">
    <citation type="submission" date="2020-07" db="EMBL/GenBank/DDBJ databases">
        <title>Multicomponent nature underlies the extraordinary mechanical properties of spider dragline silk.</title>
        <authorList>
            <person name="Kono N."/>
            <person name="Nakamura H."/>
            <person name="Mori M."/>
            <person name="Yoshida Y."/>
            <person name="Ohtoshi R."/>
            <person name="Malay A.D."/>
            <person name="Moran D.A.P."/>
            <person name="Tomita M."/>
            <person name="Numata K."/>
            <person name="Arakawa K."/>
        </authorList>
    </citation>
    <scope>NUCLEOTIDE SEQUENCE</scope>
</reference>
<dbReference type="GO" id="GO:0071897">
    <property type="term" value="P:DNA biosynthetic process"/>
    <property type="evidence" value="ECO:0007669"/>
    <property type="project" value="UniProtKB-ARBA"/>
</dbReference>
<dbReference type="PANTHER" id="PTHR47331:SF1">
    <property type="entry name" value="GAG-LIKE PROTEIN"/>
    <property type="match status" value="1"/>
</dbReference>
<dbReference type="Proteomes" id="UP000887116">
    <property type="component" value="Unassembled WGS sequence"/>
</dbReference>
<protein>
    <submittedName>
        <fullName evidence="1">Integrase catalytic domain-containing protein</fullName>
    </submittedName>
</protein>
<dbReference type="SUPFAM" id="SSF56672">
    <property type="entry name" value="DNA/RNA polymerases"/>
    <property type="match status" value="1"/>
</dbReference>
<feature type="non-terminal residue" evidence="1">
    <location>
        <position position="409"/>
    </location>
</feature>
<organism evidence="1 2">
    <name type="scientific">Trichonephila clavata</name>
    <name type="common">Joro spider</name>
    <name type="synonym">Nephila clavata</name>
    <dbReference type="NCBI Taxonomy" id="2740835"/>
    <lineage>
        <taxon>Eukaryota</taxon>
        <taxon>Metazoa</taxon>
        <taxon>Ecdysozoa</taxon>
        <taxon>Arthropoda</taxon>
        <taxon>Chelicerata</taxon>
        <taxon>Arachnida</taxon>
        <taxon>Araneae</taxon>
        <taxon>Araneomorphae</taxon>
        <taxon>Entelegynae</taxon>
        <taxon>Araneoidea</taxon>
        <taxon>Nephilidae</taxon>
        <taxon>Trichonephila</taxon>
    </lineage>
</organism>
<dbReference type="EMBL" id="BMAO01033270">
    <property type="protein sequence ID" value="GFQ88225.1"/>
    <property type="molecule type" value="Genomic_DNA"/>
</dbReference>
<accession>A0A8X6FSA8</accession>
<dbReference type="AlphaFoldDB" id="A0A8X6FSA8"/>
<proteinExistence type="predicted"/>
<comment type="caution">
    <text evidence="1">The sequence shown here is derived from an EMBL/GenBank/DDBJ whole genome shotgun (WGS) entry which is preliminary data.</text>
</comment>
<dbReference type="PANTHER" id="PTHR47331">
    <property type="entry name" value="PHD-TYPE DOMAIN-CONTAINING PROTEIN"/>
    <property type="match status" value="1"/>
</dbReference>
<dbReference type="InterPro" id="IPR043502">
    <property type="entry name" value="DNA/RNA_pol_sf"/>
</dbReference>
<gene>
    <name evidence="1" type="primary">AVEN_231912_1</name>
    <name evidence="1" type="ORF">TNCT_625771</name>
</gene>
<evidence type="ECO:0000313" key="2">
    <source>
        <dbReference type="Proteomes" id="UP000887116"/>
    </source>
</evidence>
<dbReference type="OrthoDB" id="6431579at2759"/>
<keyword evidence="2" id="KW-1185">Reference proteome</keyword>
<sequence>ENSIAYTADIEKASLQIELHEQDRDVALIFWTKNLNEFDPKNLQVYRLTRVLFGLTSSPFMLVASTRHHLKKYKDKFPDTAKIVESSLGLSVKNLKKCDAWWNEPHWLHQPEENWSKSEVEDVEEKNLELRRKSEKTIQNQCILEPNDHVLDPKKYSSLNKVLRVIAWILRFLTNSRRNIIKDSYLHANEIEQAELYWIKETQREFYSSEILALKKQQPIRHDSKIRCLVPILDSQDILRISTRLEEADFVIGEKQPILLPGKSKFTELLVMREHITDDKEKTLLAEIENIVNLRPLTYVSDDKDDPEPLTPAHCLYFGRNDFDYPMQFAKLFDKTISKETLRRRKLYQTVLLRQLWTRWKEQYLLQLRTAHKFKVPNVRENLKSGDDVLVEGTTKSKLFGSWEKFKKY</sequence>